<dbReference type="GO" id="GO:0005737">
    <property type="term" value="C:cytoplasm"/>
    <property type="evidence" value="ECO:0007669"/>
    <property type="project" value="UniProtKB-SubCell"/>
</dbReference>
<comment type="cofactor">
    <cofactor evidence="13">
        <name>Mg(2+)</name>
        <dbReference type="ChEBI" id="CHEBI:18420"/>
    </cofactor>
</comment>
<feature type="domain" description="tRNA(Ile)-lysidine/2-thiocytidine synthase N-terminal" evidence="14">
    <location>
        <begin position="64"/>
        <end position="224"/>
    </location>
</feature>
<evidence type="ECO:0000313" key="15">
    <source>
        <dbReference type="EMBL" id="CFQ72586.1"/>
    </source>
</evidence>
<dbReference type="GO" id="GO:0000049">
    <property type="term" value="F:tRNA binding"/>
    <property type="evidence" value="ECO:0007669"/>
    <property type="project" value="UniProtKB-KW"/>
</dbReference>
<feature type="binding site" evidence="13">
    <location>
        <position position="144"/>
    </location>
    <ligand>
        <name>[4Fe-4S] cluster</name>
        <dbReference type="ChEBI" id="CHEBI:49883"/>
    </ligand>
</feature>
<dbReference type="InterPro" id="IPR011063">
    <property type="entry name" value="TilS/TtcA_N"/>
</dbReference>
<comment type="cofactor">
    <cofactor evidence="13">
        <name>[4Fe-4S] cluster</name>
        <dbReference type="ChEBI" id="CHEBI:49883"/>
    </cofactor>
    <text evidence="13">Binds 1 [4Fe-4S] cluster per subunit. The cluster is chelated by three Cys residues, the fourth Fe has a free coordination site that may bind a sulfur atom transferred from the persulfide of IscS.</text>
</comment>
<dbReference type="EC" id="2.8.1.-" evidence="13"/>
<comment type="subcellular location">
    <subcellularLocation>
        <location evidence="13">Cytoplasm</location>
    </subcellularLocation>
</comment>
<evidence type="ECO:0000256" key="11">
    <source>
        <dbReference type="ARBA" id="ARBA00023004"/>
    </source>
</evidence>
<feature type="binding site" evidence="13">
    <location>
        <position position="235"/>
    </location>
    <ligand>
        <name>[4Fe-4S] cluster</name>
        <dbReference type="ChEBI" id="CHEBI:49883"/>
    </ligand>
</feature>
<dbReference type="GO" id="GO:0034227">
    <property type="term" value="P:tRNA thio-modification"/>
    <property type="evidence" value="ECO:0007669"/>
    <property type="project" value="UniProtKB-UniRule"/>
</dbReference>
<keyword evidence="4 13" id="KW-0808">Transferase</keyword>
<keyword evidence="7 13" id="KW-0547">Nucleotide-binding</keyword>
<dbReference type="InterPro" id="IPR014729">
    <property type="entry name" value="Rossmann-like_a/b/a_fold"/>
</dbReference>
<dbReference type="NCBIfam" id="NF007972">
    <property type="entry name" value="PRK10696.1"/>
    <property type="match status" value="1"/>
</dbReference>
<comment type="similarity">
    <text evidence="13">Belongs to the TtcA family.</text>
</comment>
<organism evidence="15 16">
    <name type="scientific">Yersinia enterocolitica</name>
    <dbReference type="NCBI Taxonomy" id="630"/>
    <lineage>
        <taxon>Bacteria</taxon>
        <taxon>Pseudomonadati</taxon>
        <taxon>Pseudomonadota</taxon>
        <taxon>Gammaproteobacteria</taxon>
        <taxon>Enterobacterales</taxon>
        <taxon>Yersiniaceae</taxon>
        <taxon>Yersinia</taxon>
    </lineage>
</organism>
<protein>
    <recommendedName>
        <fullName evidence="13">tRNA-cytidine(32) 2-sulfurtransferase</fullName>
        <ecNumber evidence="13">2.8.1.-</ecNumber>
    </recommendedName>
    <alternativeName>
        <fullName evidence="13">Two-thiocytidine biosynthesis protein A</fullName>
    </alternativeName>
    <alternativeName>
        <fullName evidence="13">tRNA 2-thiocytidine biosynthesis protein TtcA</fullName>
    </alternativeName>
</protein>
<name>A0A0H5GYT2_YEREN</name>
<dbReference type="EMBL" id="CGBR01000035">
    <property type="protein sequence ID" value="CFQ72586.1"/>
    <property type="molecule type" value="Genomic_DNA"/>
</dbReference>
<keyword evidence="6 13" id="KW-0479">Metal-binding</keyword>
<dbReference type="AlphaFoldDB" id="A0A0H5GYT2"/>
<dbReference type="GO" id="GO:0051539">
    <property type="term" value="F:4 iron, 4 sulfur cluster binding"/>
    <property type="evidence" value="ECO:0007669"/>
    <property type="project" value="UniProtKB-UniRule"/>
</dbReference>
<dbReference type="Pfam" id="PF01171">
    <property type="entry name" value="ATP_bind_3"/>
    <property type="match status" value="1"/>
</dbReference>
<dbReference type="PANTHER" id="PTHR43686:SF1">
    <property type="entry name" value="AMINOTRAN_5 DOMAIN-CONTAINING PROTEIN"/>
    <property type="match status" value="1"/>
</dbReference>
<dbReference type="GO" id="GO:0005524">
    <property type="term" value="F:ATP binding"/>
    <property type="evidence" value="ECO:0007669"/>
    <property type="project" value="UniProtKB-UniRule"/>
</dbReference>
<dbReference type="InterPro" id="IPR012089">
    <property type="entry name" value="tRNA_Cyd_32_2_STrfase"/>
</dbReference>
<keyword evidence="8 13" id="KW-0067">ATP-binding</keyword>
<evidence type="ECO:0000256" key="9">
    <source>
        <dbReference type="ARBA" id="ARBA00022842"/>
    </source>
</evidence>
<dbReference type="HAMAP" id="MF_01850">
    <property type="entry name" value="TtcA"/>
    <property type="match status" value="1"/>
</dbReference>
<comment type="miscellaneous">
    <text evidence="13">The thiolation reaction likely consists of two steps: a first activation step by ATP to form an adenylated intermediate of the target base of tRNA, and a second nucleophilic substitution step of the sulfur (S) atom supplied by the hydrosulfide attached to the Fe-S cluster.</text>
</comment>
<evidence type="ECO:0000256" key="13">
    <source>
        <dbReference type="HAMAP-Rule" id="MF_01850"/>
    </source>
</evidence>
<feature type="short sequence motif" description="PP-loop motif" evidence="13">
    <location>
        <begin position="69"/>
        <end position="74"/>
    </location>
</feature>
<evidence type="ECO:0000256" key="4">
    <source>
        <dbReference type="ARBA" id="ARBA00022679"/>
    </source>
</evidence>
<dbReference type="SUPFAM" id="SSF52402">
    <property type="entry name" value="Adenine nucleotide alpha hydrolases-like"/>
    <property type="match status" value="1"/>
</dbReference>
<keyword evidence="9 13" id="KW-0460">Magnesium</keyword>
<comment type="catalytic activity">
    <reaction evidence="13">
        <text>cytidine(32) in tRNA + S-sulfanyl-L-cysteinyl-[cysteine desulfurase] + AH2 + ATP = 2-thiocytidine(32) in tRNA + L-cysteinyl-[cysteine desulfurase] + A + AMP + diphosphate + H(+)</text>
        <dbReference type="Rhea" id="RHEA:57048"/>
        <dbReference type="Rhea" id="RHEA-COMP:10288"/>
        <dbReference type="Rhea" id="RHEA-COMP:12157"/>
        <dbReference type="Rhea" id="RHEA-COMP:12158"/>
        <dbReference type="Rhea" id="RHEA-COMP:14821"/>
        <dbReference type="ChEBI" id="CHEBI:13193"/>
        <dbReference type="ChEBI" id="CHEBI:15378"/>
        <dbReference type="ChEBI" id="CHEBI:17499"/>
        <dbReference type="ChEBI" id="CHEBI:29950"/>
        <dbReference type="ChEBI" id="CHEBI:30616"/>
        <dbReference type="ChEBI" id="CHEBI:33019"/>
        <dbReference type="ChEBI" id="CHEBI:61963"/>
        <dbReference type="ChEBI" id="CHEBI:82748"/>
        <dbReference type="ChEBI" id="CHEBI:141453"/>
        <dbReference type="ChEBI" id="CHEBI:456215"/>
    </reaction>
</comment>
<comment type="function">
    <text evidence="13">Catalyzes the ATP-dependent 2-thiolation of cytidine in position 32 of tRNA, to form 2-thiocytidine (s(2)C32). The sulfur atoms are provided by the cysteine/cysteine desulfurase (IscS) system.</text>
</comment>
<dbReference type="GO" id="GO:0016783">
    <property type="term" value="F:sulfurtransferase activity"/>
    <property type="evidence" value="ECO:0007669"/>
    <property type="project" value="UniProtKB-UniRule"/>
</dbReference>
<proteinExistence type="inferred from homology"/>
<accession>A0A0H5GYT2</accession>
<comment type="pathway">
    <text evidence="13">tRNA modification.</text>
</comment>
<evidence type="ECO:0000313" key="16">
    <source>
        <dbReference type="Proteomes" id="UP000048841"/>
    </source>
</evidence>
<sequence>MLNLPHSNTALSCPQLDMSQEQMQEKQVVNQKEQYDLNKLQKRLRRNVGQAIADFNMIEEGDRVMVCLSGGKDSYTMLDILQNLQKSAPINFTLIAVNLDQKQPGFPVDILPAYLDKQGVEYKIVEENTYGIVKEIIPEGKTTCSLCSRLRRGILYRTATELGATKIALGHHRDDILQTLFLNMFYGGKLKGMPPKLMSDDGKHVVIRPLAYCREKDIERFAVARAYPIIPCNLCGSQPNLQRQVIKDMLRDWDKQYPGRIETMFSAMQNVVPSHLNDHKLFDFKNITHNSEIVDGGDLAFDREELPLQPVGWQPEDAEDGATQPLVRLDVLEIK</sequence>
<evidence type="ECO:0000256" key="6">
    <source>
        <dbReference type="ARBA" id="ARBA00022723"/>
    </source>
</evidence>
<evidence type="ECO:0000256" key="10">
    <source>
        <dbReference type="ARBA" id="ARBA00022884"/>
    </source>
</evidence>
<evidence type="ECO:0000259" key="14">
    <source>
        <dbReference type="Pfam" id="PF01171"/>
    </source>
</evidence>
<dbReference type="CDD" id="cd24138">
    <property type="entry name" value="TtcA-like"/>
    <property type="match status" value="1"/>
</dbReference>
<keyword evidence="11 13" id="KW-0408">Iron</keyword>
<evidence type="ECO:0000256" key="7">
    <source>
        <dbReference type="ARBA" id="ARBA00022741"/>
    </source>
</evidence>
<keyword evidence="2 13" id="KW-0963">Cytoplasm</keyword>
<dbReference type="GO" id="GO:0000287">
    <property type="term" value="F:magnesium ion binding"/>
    <property type="evidence" value="ECO:0007669"/>
    <property type="project" value="UniProtKB-UniRule"/>
</dbReference>
<dbReference type="PANTHER" id="PTHR43686">
    <property type="entry name" value="SULFURTRANSFERASE-RELATED"/>
    <property type="match status" value="1"/>
</dbReference>
<evidence type="ECO:0000256" key="12">
    <source>
        <dbReference type="ARBA" id="ARBA00023014"/>
    </source>
</evidence>
<dbReference type="Gene3D" id="3.40.50.620">
    <property type="entry name" value="HUPs"/>
    <property type="match status" value="1"/>
</dbReference>
<evidence type="ECO:0000256" key="3">
    <source>
        <dbReference type="ARBA" id="ARBA00022555"/>
    </source>
</evidence>
<keyword evidence="3 13" id="KW-0820">tRNA-binding</keyword>
<evidence type="ECO:0000256" key="1">
    <source>
        <dbReference type="ARBA" id="ARBA00022485"/>
    </source>
</evidence>
<evidence type="ECO:0000256" key="8">
    <source>
        <dbReference type="ARBA" id="ARBA00022840"/>
    </source>
</evidence>
<dbReference type="Proteomes" id="UP000048841">
    <property type="component" value="Unassembled WGS sequence"/>
</dbReference>
<evidence type="ECO:0000256" key="2">
    <source>
        <dbReference type="ARBA" id="ARBA00022490"/>
    </source>
</evidence>
<comment type="subunit">
    <text evidence="13">Homodimer.</text>
</comment>
<keyword evidence="1 13" id="KW-0004">4Fe-4S</keyword>
<keyword evidence="10 13" id="KW-0694">RNA-binding</keyword>
<keyword evidence="12 13" id="KW-0411">Iron-sulfur</keyword>
<keyword evidence="5 13" id="KW-0819">tRNA processing</keyword>
<feature type="binding site" evidence="13">
    <location>
        <position position="147"/>
    </location>
    <ligand>
        <name>[4Fe-4S] cluster</name>
        <dbReference type="ChEBI" id="CHEBI:49883"/>
    </ligand>
</feature>
<gene>
    <name evidence="13 15" type="primary">ttcA</name>
    <name evidence="15" type="ORF">ERS137941_03586</name>
</gene>
<reference evidence="15 16" key="1">
    <citation type="submission" date="2015-03" db="EMBL/GenBank/DDBJ databases">
        <authorList>
            <person name="Murphy D."/>
        </authorList>
    </citation>
    <scope>NUCLEOTIDE SEQUENCE [LARGE SCALE GENOMIC DNA]</scope>
    <source>
        <strain evidence="15 16">IP26249</strain>
    </source>
</reference>
<evidence type="ECO:0000256" key="5">
    <source>
        <dbReference type="ARBA" id="ARBA00022694"/>
    </source>
</evidence>